<feature type="transmembrane region" description="Helical" evidence="6">
    <location>
        <begin position="125"/>
        <end position="143"/>
    </location>
</feature>
<dbReference type="InterPro" id="IPR043428">
    <property type="entry name" value="LivM-like"/>
</dbReference>
<name>A0ABW3Z4P0_9HYPH</name>
<evidence type="ECO:0000256" key="4">
    <source>
        <dbReference type="ARBA" id="ARBA00022989"/>
    </source>
</evidence>
<feature type="transmembrane region" description="Helical" evidence="6">
    <location>
        <begin position="51"/>
        <end position="70"/>
    </location>
</feature>
<evidence type="ECO:0000313" key="8">
    <source>
        <dbReference type="Proteomes" id="UP001597171"/>
    </source>
</evidence>
<protein>
    <submittedName>
        <fullName evidence="7">Branched-chain amino acid ABC transporter permease</fullName>
    </submittedName>
</protein>
<organism evidence="7 8">
    <name type="scientific">Methylopila musalis</name>
    <dbReference type="NCBI Taxonomy" id="1134781"/>
    <lineage>
        <taxon>Bacteria</taxon>
        <taxon>Pseudomonadati</taxon>
        <taxon>Pseudomonadota</taxon>
        <taxon>Alphaproteobacteria</taxon>
        <taxon>Hyphomicrobiales</taxon>
        <taxon>Methylopilaceae</taxon>
        <taxon>Methylopila</taxon>
    </lineage>
</organism>
<evidence type="ECO:0000313" key="7">
    <source>
        <dbReference type="EMBL" id="MFD1331236.1"/>
    </source>
</evidence>
<evidence type="ECO:0000256" key="5">
    <source>
        <dbReference type="ARBA" id="ARBA00023136"/>
    </source>
</evidence>
<dbReference type="PANTHER" id="PTHR30482">
    <property type="entry name" value="HIGH-AFFINITY BRANCHED-CHAIN AMINO ACID TRANSPORT SYSTEM PERMEASE"/>
    <property type="match status" value="1"/>
</dbReference>
<evidence type="ECO:0000256" key="3">
    <source>
        <dbReference type="ARBA" id="ARBA00022692"/>
    </source>
</evidence>
<feature type="transmembrane region" description="Helical" evidence="6">
    <location>
        <begin position="100"/>
        <end position="118"/>
    </location>
</feature>
<comment type="subcellular location">
    <subcellularLocation>
        <location evidence="1">Cell membrane</location>
        <topology evidence="1">Multi-pass membrane protein</topology>
    </subcellularLocation>
</comment>
<evidence type="ECO:0000256" key="2">
    <source>
        <dbReference type="ARBA" id="ARBA00022475"/>
    </source>
</evidence>
<dbReference type="Pfam" id="PF02653">
    <property type="entry name" value="BPD_transp_2"/>
    <property type="match status" value="1"/>
</dbReference>
<keyword evidence="3 6" id="KW-0812">Transmembrane</keyword>
<comment type="caution">
    <text evidence="7">The sequence shown here is derived from an EMBL/GenBank/DDBJ whole genome shotgun (WGS) entry which is preliminary data.</text>
</comment>
<dbReference type="Proteomes" id="UP001597171">
    <property type="component" value="Unassembled WGS sequence"/>
</dbReference>
<reference evidence="8" key="1">
    <citation type="journal article" date="2019" name="Int. J. Syst. Evol. Microbiol.">
        <title>The Global Catalogue of Microorganisms (GCM) 10K type strain sequencing project: providing services to taxonomists for standard genome sequencing and annotation.</title>
        <authorList>
            <consortium name="The Broad Institute Genomics Platform"/>
            <consortium name="The Broad Institute Genome Sequencing Center for Infectious Disease"/>
            <person name="Wu L."/>
            <person name="Ma J."/>
        </authorList>
    </citation>
    <scope>NUCLEOTIDE SEQUENCE [LARGE SCALE GENOMIC DNA]</scope>
    <source>
        <strain evidence="8">CCUG 61696</strain>
    </source>
</reference>
<dbReference type="CDD" id="cd06581">
    <property type="entry name" value="TM_PBP1_LivM_like"/>
    <property type="match status" value="1"/>
</dbReference>
<dbReference type="PANTHER" id="PTHR30482:SF5">
    <property type="entry name" value="ABC TRANSPORTER PERMEASE PROTEIN"/>
    <property type="match status" value="1"/>
</dbReference>
<feature type="transmembrane region" description="Helical" evidence="6">
    <location>
        <begin position="311"/>
        <end position="329"/>
    </location>
</feature>
<keyword evidence="4 6" id="KW-1133">Transmembrane helix</keyword>
<gene>
    <name evidence="7" type="ORF">ACFQ4O_04425</name>
</gene>
<evidence type="ECO:0000256" key="6">
    <source>
        <dbReference type="SAM" id="Phobius"/>
    </source>
</evidence>
<keyword evidence="8" id="KW-1185">Reference proteome</keyword>
<dbReference type="InterPro" id="IPR001851">
    <property type="entry name" value="ABC_transp_permease"/>
</dbReference>
<proteinExistence type="predicted"/>
<evidence type="ECO:0000256" key="1">
    <source>
        <dbReference type="ARBA" id="ARBA00004651"/>
    </source>
</evidence>
<dbReference type="EMBL" id="JBHTMX010000018">
    <property type="protein sequence ID" value="MFD1331236.1"/>
    <property type="molecule type" value="Genomic_DNA"/>
</dbReference>
<dbReference type="RefSeq" id="WP_378774439.1">
    <property type="nucleotide sequence ID" value="NZ_JBHTMX010000018.1"/>
</dbReference>
<feature type="transmembrane region" description="Helical" evidence="6">
    <location>
        <begin position="23"/>
        <end position="45"/>
    </location>
</feature>
<feature type="transmembrane region" description="Helical" evidence="6">
    <location>
        <begin position="77"/>
        <end position="94"/>
    </location>
</feature>
<accession>A0ABW3Z4P0</accession>
<sequence>MTDIAADVPSAATPVPRRLPRGALLGLGALALLVLLPFVVGEYWIKSIALPTLIFGLAALGLNVVVGAAGQISMGHAAFMAVGAFVGAIAYGRYGLPLPLALLAAGASAAAVAALVGLPSRRIRGLYLMVSTLAAQVVVIWLMQRLPWFGASAHGVLSLPKLAFGPIAFDSATAKYLLTLAVAAPLTLFAANLLRSPLGRAWIAIREREIAAEVLGVAAFRHKLIAFAVSGFYAGVAGALVTFAWTGAATIEEYRLELSVKLLGMIIIGGLGSVLGSYLGAAFIALTPIVVSVALHRGADAFGGGVNAGTLANAEHLIFGLLIVGFLIAEPRGLAHLFERAGTAAQSVLRRVTRRPGPSQET</sequence>
<keyword evidence="2" id="KW-1003">Cell membrane</keyword>
<feature type="transmembrane region" description="Helical" evidence="6">
    <location>
        <begin position="224"/>
        <end position="250"/>
    </location>
</feature>
<feature type="transmembrane region" description="Helical" evidence="6">
    <location>
        <begin position="176"/>
        <end position="194"/>
    </location>
</feature>
<feature type="transmembrane region" description="Helical" evidence="6">
    <location>
        <begin position="262"/>
        <end position="291"/>
    </location>
</feature>
<keyword evidence="5 6" id="KW-0472">Membrane</keyword>